<feature type="region of interest" description="Disordered" evidence="8">
    <location>
        <begin position="175"/>
        <end position="275"/>
    </location>
</feature>
<evidence type="ECO:0000256" key="6">
    <source>
        <dbReference type="ARBA" id="ARBA00023139"/>
    </source>
</evidence>
<evidence type="ECO:0000256" key="8">
    <source>
        <dbReference type="SAM" id="MobiDB-lite"/>
    </source>
</evidence>
<evidence type="ECO:0008006" key="11">
    <source>
        <dbReference type="Google" id="ProtNLM"/>
    </source>
</evidence>
<sequence>MEIFTFFNRPKSQQKCRQYYPVTIPLRVSKNGRTVSSLDASWLEHMSDHFRKGGVLVNAVFHLAMVNDSLHGLTDGVFIFEAVSTEDNKTIQGYDAIVVEQWTVLEGTEVQTDYVPLLNSLAAYGWQLTCVLPTPVVKTTREGTVSTKQIVFLQRPCLPQKAKKKESKFQWRFSREETRHGKQMRRSKGRLGARGKRQAEENEKNLEDPFSKAGDVGNCVMESQQWGRGSEVDREELQGGEAVRNGPAAGRGVPLAPRGSDPGMIATEPAPAEAN</sequence>
<keyword evidence="6" id="KW-0564">Palmitate</keyword>
<protein>
    <recommendedName>
        <fullName evidence="11">Raftlin</fullName>
    </recommendedName>
</protein>
<keyword evidence="7" id="KW-0449">Lipoprotein</keyword>
<comment type="similarity">
    <text evidence="2">Belongs to the raftlin family.</text>
</comment>
<dbReference type="PANTHER" id="PTHR17601:SF3">
    <property type="entry name" value="RAFTLIN"/>
    <property type="match status" value="1"/>
</dbReference>
<feature type="compositionally biased region" description="Basic and acidic residues" evidence="8">
    <location>
        <begin position="197"/>
        <end position="210"/>
    </location>
</feature>
<keyword evidence="5" id="KW-0472">Membrane</keyword>
<dbReference type="GeneTree" id="ENSGT00530000063609"/>
<dbReference type="AlphaFoldDB" id="A0A8C5KZ35"/>
<evidence type="ECO:0000256" key="3">
    <source>
        <dbReference type="ARBA" id="ARBA00022475"/>
    </source>
</evidence>
<dbReference type="InterPro" id="IPR028169">
    <property type="entry name" value="Raftlin"/>
</dbReference>
<evidence type="ECO:0000256" key="5">
    <source>
        <dbReference type="ARBA" id="ARBA00023136"/>
    </source>
</evidence>
<dbReference type="Ensembl" id="ENSJJAT00000023713.1">
    <property type="protein sequence ID" value="ENSJJAP00000017195.1"/>
    <property type="gene ID" value="ENSJJAG00000018830.1"/>
</dbReference>
<proteinExistence type="inferred from homology"/>
<evidence type="ECO:0000313" key="9">
    <source>
        <dbReference type="Ensembl" id="ENSJJAP00000017195.1"/>
    </source>
</evidence>
<evidence type="ECO:0000313" key="10">
    <source>
        <dbReference type="Proteomes" id="UP000694385"/>
    </source>
</evidence>
<dbReference type="Pfam" id="PF15250">
    <property type="entry name" value="Raftlin"/>
    <property type="match status" value="1"/>
</dbReference>
<evidence type="ECO:0000256" key="7">
    <source>
        <dbReference type="ARBA" id="ARBA00023288"/>
    </source>
</evidence>
<dbReference type="GO" id="GO:0005886">
    <property type="term" value="C:plasma membrane"/>
    <property type="evidence" value="ECO:0007669"/>
    <property type="project" value="UniProtKB-SubCell"/>
</dbReference>
<feature type="compositionally biased region" description="Basic residues" evidence="8">
    <location>
        <begin position="181"/>
        <end position="196"/>
    </location>
</feature>
<comment type="subcellular location">
    <subcellularLocation>
        <location evidence="1">Cell membrane</location>
        <topology evidence="1">Lipid-anchor</topology>
    </subcellularLocation>
</comment>
<keyword evidence="10" id="KW-1185">Reference proteome</keyword>
<reference evidence="9" key="2">
    <citation type="submission" date="2025-09" db="UniProtKB">
        <authorList>
            <consortium name="Ensembl"/>
        </authorList>
    </citation>
    <scope>IDENTIFICATION</scope>
</reference>
<accession>A0A8C5KZ35</accession>
<dbReference type="Proteomes" id="UP000694385">
    <property type="component" value="Unassembled WGS sequence"/>
</dbReference>
<evidence type="ECO:0000256" key="4">
    <source>
        <dbReference type="ARBA" id="ARBA00022707"/>
    </source>
</evidence>
<keyword evidence="4" id="KW-0519">Myristate</keyword>
<name>A0A8C5KZ35_JACJA</name>
<dbReference type="PANTHER" id="PTHR17601">
    <property type="entry name" value="RAFTLIN-RELATED"/>
    <property type="match status" value="1"/>
</dbReference>
<reference evidence="9" key="1">
    <citation type="submission" date="2025-08" db="UniProtKB">
        <authorList>
            <consortium name="Ensembl"/>
        </authorList>
    </citation>
    <scope>IDENTIFICATION</scope>
</reference>
<dbReference type="OMA" id="ITIHGHE"/>
<evidence type="ECO:0000256" key="1">
    <source>
        <dbReference type="ARBA" id="ARBA00004193"/>
    </source>
</evidence>
<evidence type="ECO:0000256" key="2">
    <source>
        <dbReference type="ARBA" id="ARBA00006390"/>
    </source>
</evidence>
<keyword evidence="3" id="KW-1003">Cell membrane</keyword>
<organism evidence="9 10">
    <name type="scientific">Jaculus jaculus</name>
    <name type="common">Lesser Egyptian jerboa</name>
    <dbReference type="NCBI Taxonomy" id="51337"/>
    <lineage>
        <taxon>Eukaryota</taxon>
        <taxon>Metazoa</taxon>
        <taxon>Chordata</taxon>
        <taxon>Craniata</taxon>
        <taxon>Vertebrata</taxon>
        <taxon>Euteleostomi</taxon>
        <taxon>Mammalia</taxon>
        <taxon>Eutheria</taxon>
        <taxon>Euarchontoglires</taxon>
        <taxon>Glires</taxon>
        <taxon>Rodentia</taxon>
        <taxon>Myomorpha</taxon>
        <taxon>Dipodoidea</taxon>
        <taxon>Dipodidae</taxon>
        <taxon>Dipodinae</taxon>
        <taxon>Jaculus</taxon>
    </lineage>
</organism>